<comment type="caution">
    <text evidence="2">The sequence shown here is derived from an EMBL/GenBank/DDBJ whole genome shotgun (WGS) entry which is preliminary data.</text>
</comment>
<dbReference type="Gene3D" id="2.60.120.620">
    <property type="entry name" value="q2cbj1_9rhob like domain"/>
    <property type="match status" value="1"/>
</dbReference>
<dbReference type="OrthoDB" id="6681382at2"/>
<evidence type="ECO:0000256" key="1">
    <source>
        <dbReference type="SAM" id="MobiDB-lite"/>
    </source>
</evidence>
<keyword evidence="2" id="KW-0560">Oxidoreductase</keyword>
<keyword evidence="3" id="KW-1185">Reference proteome</keyword>
<feature type="compositionally biased region" description="Basic residues" evidence="1">
    <location>
        <begin position="162"/>
        <end position="177"/>
    </location>
</feature>
<dbReference type="Proteomes" id="UP000324701">
    <property type="component" value="Unassembled WGS sequence"/>
</dbReference>
<dbReference type="Pfam" id="PF10014">
    <property type="entry name" value="2OG-Fe_Oxy_2"/>
    <property type="match status" value="1"/>
</dbReference>
<protein>
    <submittedName>
        <fullName evidence="2">2OG-Fe dioxygenase family protein</fullName>
    </submittedName>
</protein>
<name>A0A5B1B971_MYCSI</name>
<dbReference type="EMBL" id="VTZN01000335">
    <property type="protein sequence ID" value="KAA1243639.1"/>
    <property type="molecule type" value="Genomic_DNA"/>
</dbReference>
<evidence type="ECO:0000313" key="2">
    <source>
        <dbReference type="EMBL" id="KAA1243639.1"/>
    </source>
</evidence>
<feature type="compositionally biased region" description="Polar residues" evidence="1">
    <location>
        <begin position="178"/>
        <end position="188"/>
    </location>
</feature>
<sequence>MVGYLYRVRSRFGLSRAVSFANAAGAVATERCQVSQKPLDIRVIASSGNADYRRNSRKFKELPDELFDSTLRILLGAVADMVKKAAPSVVCMNIVVHHTLVQRYPGQVCTNSPEGIHQDGMDFIVSTLVVQQENITGEKSIVYRGKKLLHGHAYRFRKGAIGRRGHFSSRPRNRSLARSHSDQSNGRQ</sequence>
<feature type="region of interest" description="Disordered" evidence="1">
    <location>
        <begin position="162"/>
        <end position="188"/>
    </location>
</feature>
<organism evidence="2 3">
    <name type="scientific">Mycobacterium simiae</name>
    <name type="common">Mycobacterium habana</name>
    <dbReference type="NCBI Taxonomy" id="1784"/>
    <lineage>
        <taxon>Bacteria</taxon>
        <taxon>Bacillati</taxon>
        <taxon>Actinomycetota</taxon>
        <taxon>Actinomycetes</taxon>
        <taxon>Mycobacteriales</taxon>
        <taxon>Mycobacteriaceae</taxon>
        <taxon>Mycobacterium</taxon>
        <taxon>Mycobacterium simiae complex</taxon>
    </lineage>
</organism>
<reference evidence="2 3" key="1">
    <citation type="submission" date="2019-09" db="EMBL/GenBank/DDBJ databases">
        <title>Report of infection by Mycobacterium simiae a patient suffering from pulmonary tuberculosis.</title>
        <authorList>
            <person name="Mohanty P.S."/>
            <person name="Bansal A.K."/>
            <person name="Singh H."/>
            <person name="Sharma S."/>
            <person name="Patil S.A."/>
            <person name="Upadhaya P."/>
            <person name="Singh P.K."/>
            <person name="Kumar D."/>
            <person name="Kumar S."/>
            <person name="Singh R.K."/>
            <person name="Chaudhary B."/>
        </authorList>
    </citation>
    <scope>NUCLEOTIDE SEQUENCE [LARGE SCALE GENOMIC DNA]</scope>
    <source>
        <strain evidence="2 3">JAL-560-SIM</strain>
    </source>
</reference>
<accession>A0A5B1B971</accession>
<dbReference type="AlphaFoldDB" id="A0A5B1B971"/>
<proteinExistence type="predicted"/>
<dbReference type="GO" id="GO:0051213">
    <property type="term" value="F:dioxygenase activity"/>
    <property type="evidence" value="ECO:0007669"/>
    <property type="project" value="UniProtKB-KW"/>
</dbReference>
<gene>
    <name evidence="2" type="ORF">F0Q45_25480</name>
</gene>
<evidence type="ECO:0000313" key="3">
    <source>
        <dbReference type="Proteomes" id="UP000324701"/>
    </source>
</evidence>
<keyword evidence="2" id="KW-0223">Dioxygenase</keyword>
<dbReference type="InterPro" id="IPR018724">
    <property type="entry name" value="2OG-Fe_dioxygenase"/>
</dbReference>